<evidence type="ECO:0000313" key="7">
    <source>
        <dbReference type="EMBL" id="NNJ24994.1"/>
    </source>
</evidence>
<name>A0ABX1VBD0_9PLAN</name>
<dbReference type="SUPFAM" id="SSF46626">
    <property type="entry name" value="Cytochrome c"/>
    <property type="match status" value="1"/>
</dbReference>
<dbReference type="InterPro" id="IPR055557">
    <property type="entry name" value="DUF7133"/>
</dbReference>
<dbReference type="Pfam" id="PF23500">
    <property type="entry name" value="DUF7133"/>
    <property type="match status" value="1"/>
</dbReference>
<evidence type="ECO:0000256" key="4">
    <source>
        <dbReference type="PROSITE-ProRule" id="PRU00433"/>
    </source>
</evidence>
<dbReference type="SUPFAM" id="SSF50952">
    <property type="entry name" value="Soluble quinoprotein glucose dehydrogenase"/>
    <property type="match status" value="1"/>
</dbReference>
<dbReference type="InterPro" id="IPR036909">
    <property type="entry name" value="Cyt_c-like_dom_sf"/>
</dbReference>
<reference evidence="7 8" key="1">
    <citation type="journal article" date="2020" name="Syst. Appl. Microbiol.">
        <title>Alienimonas chondri sp. nov., a novel planctomycete isolated from the biofilm of the red alga Chondrus crispus.</title>
        <authorList>
            <person name="Vitorino I."/>
            <person name="Albuquerque L."/>
            <person name="Wiegand S."/>
            <person name="Kallscheuer N."/>
            <person name="da Costa M.S."/>
            <person name="Lobo-da-Cunha A."/>
            <person name="Jogler C."/>
            <person name="Lage O.M."/>
        </authorList>
    </citation>
    <scope>NUCLEOTIDE SEQUENCE [LARGE SCALE GENOMIC DNA]</scope>
    <source>
        <strain evidence="7 8">LzC2</strain>
    </source>
</reference>
<dbReference type="EMBL" id="WTPX01000022">
    <property type="protein sequence ID" value="NNJ24994.1"/>
    <property type="molecule type" value="Genomic_DNA"/>
</dbReference>
<comment type="caution">
    <text evidence="7">The sequence shown here is derived from an EMBL/GenBank/DDBJ whole genome shotgun (WGS) entry which is preliminary data.</text>
</comment>
<dbReference type="InterPro" id="IPR011042">
    <property type="entry name" value="6-blade_b-propeller_TolB-like"/>
</dbReference>
<proteinExistence type="predicted"/>
<keyword evidence="1 4" id="KW-0349">Heme</keyword>
<protein>
    <recommendedName>
        <fullName evidence="6">Cytochrome c domain-containing protein</fullName>
    </recommendedName>
</protein>
<feature type="signal peptide" evidence="5">
    <location>
        <begin position="1"/>
        <end position="33"/>
    </location>
</feature>
<evidence type="ECO:0000256" key="5">
    <source>
        <dbReference type="SAM" id="SignalP"/>
    </source>
</evidence>
<dbReference type="InterPro" id="IPR009056">
    <property type="entry name" value="Cyt_c-like_dom"/>
</dbReference>
<keyword evidence="2 4" id="KW-0479">Metal-binding</keyword>
<feature type="chain" id="PRO_5046796764" description="Cytochrome c domain-containing protein" evidence="5">
    <location>
        <begin position="34"/>
        <end position="1007"/>
    </location>
</feature>
<dbReference type="Proteomes" id="UP000609651">
    <property type="component" value="Unassembled WGS sequence"/>
</dbReference>
<keyword evidence="8" id="KW-1185">Reference proteome</keyword>
<dbReference type="InterPro" id="IPR011989">
    <property type="entry name" value="ARM-like"/>
</dbReference>
<feature type="domain" description="Cytochrome c" evidence="6">
    <location>
        <begin position="874"/>
        <end position="1007"/>
    </location>
</feature>
<sequence>MRPVRTYAGRIAPPSRIAAAMLTFGAAIGLASAATAQDADVQPTQAQADDYAAQLPRIPPRSPAEGLKSLQTLPGFRVDLVAAEPLVTDPVAMSFDADGRLYVVEMRDYSEQDKAHLGRIRLLEDTDRDGTFDQATVFAEGLSWPTAVIAYDGGVFVGTPPLMLYLKDTTGDGRADERRVVFEGFDRSNVQGLMNSLRWGLDNRIHGATGTAGGTVVRSDVPDMTPVALDGRDFSFDPRTLDLRAEPGGAQHGMGFDDWGRKFSSANSDHLQYVVYEPRYAARFPELTAPRVRHSIAADGPQAPVFRRSPVEPWRTLRTRLRVAGAAPGPVEGGGTPAGYFTGATGATIYRGDAMPSERGRAFVADVGSNLVHRKAVTFEGEGVVPIARRIDEATEFLASDDIWFRPVQFANAPDGGLYVLDMSRETIEHPKSLPDSIKRHLDLTSGRDRGRLYRIVPDDYAHRPAPTLSGAATDELVALLAHDNGWHRETAARLLYERQNPRAFGPLRTLLETSDRPLGRLHALAVIDGLGLLDEAAVLAGLRDEHPRVRTFALRLAERFPRSTPVREELTRLVDDPDPLVRFQLAFTIGEFPTGWRAPIAAELLTRFGDDPWMRFATFSSLSTGAGRVVATQLAAAPREGTEGAVGALAELIGRQADPAEVAAVLQAASRTPQADSRAATVLTQLTRGLQNSRNPVADELAAGDGLAGILEGLLATARGTLDAPDRPLDERVAAIRTLAAGASPEDVRRLLDRLDPREPAAVQRAAFETLSATNDDSIGGELVRRWPSLGPELQDAVFDTLLSRIQWNDALLTAIESGEAPRSRWNPERLRLHRIAVNAETAARIDAILAKTEVGDRNDVLAEYGAALDRPGDPESGRPVFLKRCASCHRVGEDGTTIGPNLVAATARGRETLLVNVLDPNREANPEYLSYVALLKDGRTHTGLIAEQSATGVTLRRVDGPDLTVRREEIVLLQSSGLSLMPEGLEREITPQQMADLFAFLEGSP</sequence>
<dbReference type="NCBIfam" id="TIGR02603">
    <property type="entry name" value="CxxCH_TIGR02603"/>
    <property type="match status" value="1"/>
</dbReference>
<dbReference type="InterPro" id="IPR013428">
    <property type="entry name" value="Membrane-bound_put_N"/>
</dbReference>
<dbReference type="PANTHER" id="PTHR33546">
    <property type="entry name" value="LARGE, MULTIFUNCTIONAL SECRETED PROTEIN-RELATED"/>
    <property type="match status" value="1"/>
</dbReference>
<keyword evidence="5" id="KW-0732">Signal</keyword>
<evidence type="ECO:0000256" key="2">
    <source>
        <dbReference type="ARBA" id="ARBA00022723"/>
    </source>
</evidence>
<dbReference type="InterPro" id="IPR013427">
    <property type="entry name" value="Haem-bd_dom_put"/>
</dbReference>
<dbReference type="InterPro" id="IPR011041">
    <property type="entry name" value="Quinoprot_gluc/sorb_DH_b-prop"/>
</dbReference>
<organism evidence="7 8">
    <name type="scientific">Alienimonas chondri</name>
    <dbReference type="NCBI Taxonomy" id="2681879"/>
    <lineage>
        <taxon>Bacteria</taxon>
        <taxon>Pseudomonadati</taxon>
        <taxon>Planctomycetota</taxon>
        <taxon>Planctomycetia</taxon>
        <taxon>Planctomycetales</taxon>
        <taxon>Planctomycetaceae</taxon>
        <taxon>Alienimonas</taxon>
    </lineage>
</organism>
<dbReference type="InterPro" id="IPR016024">
    <property type="entry name" value="ARM-type_fold"/>
</dbReference>
<dbReference type="PROSITE" id="PS51007">
    <property type="entry name" value="CYTC"/>
    <property type="match status" value="1"/>
</dbReference>
<dbReference type="NCBIfam" id="TIGR02604">
    <property type="entry name" value="Piru_Ver_Nterm"/>
    <property type="match status" value="1"/>
</dbReference>
<dbReference type="Gene3D" id="1.25.10.10">
    <property type="entry name" value="Leucine-rich Repeat Variant"/>
    <property type="match status" value="1"/>
</dbReference>
<accession>A0ABX1VBD0</accession>
<evidence type="ECO:0000313" key="8">
    <source>
        <dbReference type="Proteomes" id="UP000609651"/>
    </source>
</evidence>
<evidence type="ECO:0000256" key="1">
    <source>
        <dbReference type="ARBA" id="ARBA00022617"/>
    </source>
</evidence>
<keyword evidence="3 4" id="KW-0408">Iron</keyword>
<dbReference type="Gene3D" id="1.10.760.10">
    <property type="entry name" value="Cytochrome c-like domain"/>
    <property type="match status" value="1"/>
</dbReference>
<evidence type="ECO:0000259" key="6">
    <source>
        <dbReference type="PROSITE" id="PS51007"/>
    </source>
</evidence>
<dbReference type="Gene3D" id="2.120.10.30">
    <property type="entry name" value="TolB, C-terminal domain"/>
    <property type="match status" value="1"/>
</dbReference>
<evidence type="ECO:0000256" key="3">
    <source>
        <dbReference type="ARBA" id="ARBA00023004"/>
    </source>
</evidence>
<gene>
    <name evidence="7" type="ORF">LzC2_10560</name>
</gene>
<dbReference type="PANTHER" id="PTHR33546:SF1">
    <property type="entry name" value="LARGE, MULTIFUNCTIONAL SECRETED PROTEIN"/>
    <property type="match status" value="1"/>
</dbReference>
<dbReference type="SUPFAM" id="SSF48371">
    <property type="entry name" value="ARM repeat"/>
    <property type="match status" value="1"/>
</dbReference>